<dbReference type="PANTHER" id="PTHR33361">
    <property type="entry name" value="GLR0591 PROTEIN"/>
    <property type="match status" value="1"/>
</dbReference>
<comment type="caution">
    <text evidence="1">The sequence shown here is derived from an EMBL/GenBank/DDBJ whole genome shotgun (WGS) entry which is preliminary data.</text>
</comment>
<gene>
    <name evidence="1" type="ORF">GCM10011487_08300</name>
</gene>
<keyword evidence="2" id="KW-1185">Reference proteome</keyword>
<dbReference type="AlphaFoldDB" id="A0A829Y6J3"/>
<proteinExistence type="predicted"/>
<evidence type="ECO:0000313" key="2">
    <source>
        <dbReference type="Proteomes" id="UP000445000"/>
    </source>
</evidence>
<evidence type="ECO:0000313" key="1">
    <source>
        <dbReference type="EMBL" id="GFE78830.1"/>
    </source>
</evidence>
<dbReference type="RefSeq" id="WP_161810680.1">
    <property type="nucleotide sequence ID" value="NZ_BLJN01000001.1"/>
</dbReference>
<organism evidence="1 2">
    <name type="scientific">Steroidobacter agaridevorans</name>
    <dbReference type="NCBI Taxonomy" id="2695856"/>
    <lineage>
        <taxon>Bacteria</taxon>
        <taxon>Pseudomonadati</taxon>
        <taxon>Pseudomonadota</taxon>
        <taxon>Gammaproteobacteria</taxon>
        <taxon>Steroidobacterales</taxon>
        <taxon>Steroidobacteraceae</taxon>
        <taxon>Steroidobacter</taxon>
    </lineage>
</organism>
<dbReference type="PANTHER" id="PTHR33361:SF15">
    <property type="entry name" value="DUF885 FAMILY LIPOPROTEIN"/>
    <property type="match status" value="1"/>
</dbReference>
<dbReference type="Proteomes" id="UP000445000">
    <property type="component" value="Unassembled WGS sequence"/>
</dbReference>
<evidence type="ECO:0008006" key="3">
    <source>
        <dbReference type="Google" id="ProtNLM"/>
    </source>
</evidence>
<dbReference type="InterPro" id="IPR010281">
    <property type="entry name" value="DUF885"/>
</dbReference>
<dbReference type="Pfam" id="PF05960">
    <property type="entry name" value="DUF885"/>
    <property type="match status" value="1"/>
</dbReference>
<protein>
    <recommendedName>
        <fullName evidence="3">DUF885 domain-containing protein</fullName>
    </recommendedName>
</protein>
<dbReference type="EMBL" id="BLJN01000001">
    <property type="protein sequence ID" value="GFE78830.1"/>
    <property type="molecule type" value="Genomic_DNA"/>
</dbReference>
<reference evidence="2" key="1">
    <citation type="submission" date="2020-01" db="EMBL/GenBank/DDBJ databases">
        <title>'Steroidobacter agaridevorans' sp. nov., agar-degrading bacteria isolated from rhizosphere soils.</title>
        <authorList>
            <person name="Ikenaga M."/>
            <person name="Kataoka M."/>
            <person name="Murouchi A."/>
            <person name="Katsuragi S."/>
            <person name="Sakai M."/>
        </authorList>
    </citation>
    <scope>NUCLEOTIDE SEQUENCE [LARGE SCALE GENOMIC DNA]</scope>
    <source>
        <strain evidence="2">YU21-B</strain>
    </source>
</reference>
<dbReference type="PROSITE" id="PS51257">
    <property type="entry name" value="PROKAR_LIPOPROTEIN"/>
    <property type="match status" value="1"/>
</dbReference>
<accession>A0A829Y6J3</accession>
<sequence length="579" mass="64914">MSGLRRTLCVITMLAALAGCDRSPKPNARATEPPAPVVNVEWTKYVDEFVDGYFRAHPSFAVAQGKHEFDGQMPDWSAEGIKKEIARLEQMRAKAVGFKDDSLMPEERFQRDYVVSRIDNDLFALRDMRQPFTNPAWYFDSGLDPSTYVTTPYAPADQRARAFIAYVKQVPNALEQIKANLQLPLPRTFIDFGVASFGGFVDFYRNDVPQAFAEIPDDLKKELTAAIEPAAVAMEDFAKWLESQRATANDNYALGPERFAAMLRMTENVDVPLEKIEAIGRADLERNLSALNEACKAFAPGAKIEECVARVKADKPEGGAVAGARAQLETIKKYILDHDIVSIPGTEEAKVEAAPAYRRQNFAYINIPGPFEKELPSVYYIAPPDPKWSKAEQDEYIPGKADLLFTSIHEVWPGHFLQFLHSNRSPWRFGQLFVGYAFAEGWAHYGEELMIEHGIAATEPELHIGQLLNALLRNVRYMCAIGLHTQGMTVAQCEQMFKEKAFQDAGNARQQAARGTYDPGYLNYTLGKLMIRKLRDDWSGSRGGREAWKLFNDEFLSYGGPPIPLVRSQMMPGPAGELF</sequence>
<name>A0A829Y6J3_9GAMM</name>